<dbReference type="EMBL" id="QKKF02017590">
    <property type="protein sequence ID" value="RZF40887.1"/>
    <property type="molecule type" value="Genomic_DNA"/>
</dbReference>
<accession>A0A482X528</accession>
<dbReference type="InParanoid" id="A0A482X528"/>
<sequence length="176" mass="20456">MVTILHSTRLQNGLYEECSLRERECVCERERERERENWPQAAREWEKRNEQSHLISGSEINRQSGIHNAMAIIQLAGLEWPLAKIDGQCSVLWHRLTLRSLSLATGKDEETGTWLYSLKFPSNCTHSKALAKSSDRILFFIVWLLIGGETLTGDEAVSKKREEEEKREEKETREEK</sequence>
<keyword evidence="3" id="KW-1185">Reference proteome</keyword>
<feature type="compositionally biased region" description="Basic and acidic residues" evidence="1">
    <location>
        <begin position="156"/>
        <end position="176"/>
    </location>
</feature>
<evidence type="ECO:0000313" key="2">
    <source>
        <dbReference type="EMBL" id="RZF40887.1"/>
    </source>
</evidence>
<feature type="region of interest" description="Disordered" evidence="1">
    <location>
        <begin position="154"/>
        <end position="176"/>
    </location>
</feature>
<reference evidence="2 3" key="1">
    <citation type="journal article" date="2017" name="Gigascience">
        <title>Genome sequence of the small brown planthopper, Laodelphax striatellus.</title>
        <authorList>
            <person name="Zhu J."/>
            <person name="Jiang F."/>
            <person name="Wang X."/>
            <person name="Yang P."/>
            <person name="Bao Y."/>
            <person name="Zhao W."/>
            <person name="Wang W."/>
            <person name="Lu H."/>
            <person name="Wang Q."/>
            <person name="Cui N."/>
            <person name="Li J."/>
            <person name="Chen X."/>
            <person name="Luo L."/>
            <person name="Yu J."/>
            <person name="Kang L."/>
            <person name="Cui F."/>
        </authorList>
    </citation>
    <scope>NUCLEOTIDE SEQUENCE [LARGE SCALE GENOMIC DNA]</scope>
    <source>
        <strain evidence="2">Lst14</strain>
    </source>
</reference>
<evidence type="ECO:0000256" key="1">
    <source>
        <dbReference type="SAM" id="MobiDB-lite"/>
    </source>
</evidence>
<dbReference type="SMR" id="A0A482X528"/>
<name>A0A482X528_LAOST</name>
<comment type="caution">
    <text evidence="2">The sequence shown here is derived from an EMBL/GenBank/DDBJ whole genome shotgun (WGS) entry which is preliminary data.</text>
</comment>
<evidence type="ECO:0000313" key="3">
    <source>
        <dbReference type="Proteomes" id="UP000291343"/>
    </source>
</evidence>
<proteinExistence type="predicted"/>
<gene>
    <name evidence="2" type="ORF">LSTR_LSTR003397</name>
</gene>
<dbReference type="Proteomes" id="UP000291343">
    <property type="component" value="Unassembled WGS sequence"/>
</dbReference>
<dbReference type="AlphaFoldDB" id="A0A482X528"/>
<protein>
    <submittedName>
        <fullName evidence="2">Uncharacterized protein</fullName>
    </submittedName>
</protein>
<organism evidence="2 3">
    <name type="scientific">Laodelphax striatellus</name>
    <name type="common">Small brown planthopper</name>
    <name type="synonym">Delphax striatella</name>
    <dbReference type="NCBI Taxonomy" id="195883"/>
    <lineage>
        <taxon>Eukaryota</taxon>
        <taxon>Metazoa</taxon>
        <taxon>Ecdysozoa</taxon>
        <taxon>Arthropoda</taxon>
        <taxon>Hexapoda</taxon>
        <taxon>Insecta</taxon>
        <taxon>Pterygota</taxon>
        <taxon>Neoptera</taxon>
        <taxon>Paraneoptera</taxon>
        <taxon>Hemiptera</taxon>
        <taxon>Auchenorrhyncha</taxon>
        <taxon>Fulgoroidea</taxon>
        <taxon>Delphacidae</taxon>
        <taxon>Criomorphinae</taxon>
        <taxon>Laodelphax</taxon>
    </lineage>
</organism>